<organism evidence="8 9">
    <name type="scientific">Lysobacter korlensis</name>
    <dbReference type="NCBI Taxonomy" id="553636"/>
    <lineage>
        <taxon>Bacteria</taxon>
        <taxon>Pseudomonadati</taxon>
        <taxon>Pseudomonadota</taxon>
        <taxon>Gammaproteobacteria</taxon>
        <taxon>Lysobacterales</taxon>
        <taxon>Lysobacteraceae</taxon>
        <taxon>Lysobacter</taxon>
    </lineage>
</organism>
<comment type="similarity">
    <text evidence="2">Belongs to the DNA repair enzymes AP/ExoA family.</text>
</comment>
<dbReference type="InterPro" id="IPR036691">
    <property type="entry name" value="Endo/exonu/phosph_ase_sf"/>
</dbReference>
<dbReference type="Proteomes" id="UP001589896">
    <property type="component" value="Unassembled WGS sequence"/>
</dbReference>
<feature type="region of interest" description="Disordered" evidence="6">
    <location>
        <begin position="345"/>
        <end position="433"/>
    </location>
</feature>
<evidence type="ECO:0000313" key="8">
    <source>
        <dbReference type="EMBL" id="MFC0677625.1"/>
    </source>
</evidence>
<evidence type="ECO:0000256" key="6">
    <source>
        <dbReference type="SAM" id="MobiDB-lite"/>
    </source>
</evidence>
<dbReference type="InterPro" id="IPR037493">
    <property type="entry name" value="ExoIII-like"/>
</dbReference>
<sequence>MPDPAALKVATYNVNGIRPRLPALLEWLAREQPDVACLQELKAADEAFPVEDIHDAGYGALWHGQRSWNGVAILARGAQPVERRRGLPGDEGDEQSRYLEAEVHGLVVGCLYLPNGNPQPGPKFDYKLAWFERLIEHASHLLASGEPVVLAGDFNVVPTDEDIYNPRSWRKDALLQPESRDCYSRLLAQGWIDALRAAHPDERIYTFWDYFRDHWPRNAGLRIDHLLLGNGLASRLIDADVDRWVRDRPSPSDHAPTWVRLRPAAGSGAVDDREPAETQRPAATKTATPAATRAGSKPATKKTVGTKTATKKAATKKTAARKTVVKKAIVKKMVVRKAAAEKTVTRKTAAKRASANTGAKAAPASRKSAARKVAAKKTGRAAAVSKTGAMRKAASKRVAAPPTRKPTRKSAAKVASKPAARPPAKKPASTKKR</sequence>
<dbReference type="PANTHER" id="PTHR43250">
    <property type="entry name" value="EXODEOXYRIBONUCLEASE III"/>
    <property type="match status" value="1"/>
</dbReference>
<feature type="domain" description="Endonuclease/exonuclease/phosphatase" evidence="7">
    <location>
        <begin position="10"/>
        <end position="254"/>
    </location>
</feature>
<dbReference type="InterPro" id="IPR005135">
    <property type="entry name" value="Endo/exonuclease/phosphatase"/>
</dbReference>
<dbReference type="NCBIfam" id="TIGR00195">
    <property type="entry name" value="exoDNase_III"/>
    <property type="match status" value="1"/>
</dbReference>
<reference evidence="8 9" key="1">
    <citation type="submission" date="2024-09" db="EMBL/GenBank/DDBJ databases">
        <authorList>
            <person name="Sun Q."/>
            <person name="Mori K."/>
        </authorList>
    </citation>
    <scope>NUCLEOTIDE SEQUENCE [LARGE SCALE GENOMIC DNA]</scope>
    <source>
        <strain evidence="8 9">KCTC 23076</strain>
    </source>
</reference>
<dbReference type="Gene3D" id="3.60.10.10">
    <property type="entry name" value="Endonuclease/exonuclease/phosphatase"/>
    <property type="match status" value="1"/>
</dbReference>
<keyword evidence="3" id="KW-0479">Metal-binding</keyword>
<feature type="region of interest" description="Disordered" evidence="6">
    <location>
        <begin position="248"/>
        <end position="320"/>
    </location>
</feature>
<evidence type="ECO:0000256" key="4">
    <source>
        <dbReference type="ARBA" id="ARBA00022801"/>
    </source>
</evidence>
<dbReference type="GO" id="GO:0008311">
    <property type="term" value="F:double-stranded DNA 3'-5' DNA exonuclease activity"/>
    <property type="evidence" value="ECO:0007669"/>
    <property type="project" value="UniProtKB-EC"/>
</dbReference>
<dbReference type="EC" id="3.1.11.2" evidence="8"/>
<dbReference type="NCBIfam" id="TIGR00633">
    <property type="entry name" value="xth"/>
    <property type="match status" value="1"/>
</dbReference>
<dbReference type="Pfam" id="PF03372">
    <property type="entry name" value="Exo_endo_phos"/>
    <property type="match status" value="1"/>
</dbReference>
<name>A0ABV6RKX2_9GAMM</name>
<dbReference type="RefSeq" id="WP_386666379.1">
    <property type="nucleotide sequence ID" value="NZ_JBHLTG010000001.1"/>
</dbReference>
<gene>
    <name evidence="8" type="primary">xth</name>
    <name evidence="8" type="ORF">ACFFGH_07185</name>
</gene>
<feature type="compositionally biased region" description="Basic residues" evidence="6">
    <location>
        <begin position="309"/>
        <end position="320"/>
    </location>
</feature>
<accession>A0ABV6RKX2</accession>
<comment type="caution">
    <text evidence="8">The sequence shown here is derived from an EMBL/GenBank/DDBJ whole genome shotgun (WGS) entry which is preliminary data.</text>
</comment>
<protein>
    <submittedName>
        <fullName evidence="8">Exodeoxyribonuclease III</fullName>
        <ecNumber evidence="8">3.1.11.2</ecNumber>
    </submittedName>
</protein>
<dbReference type="PROSITE" id="PS51435">
    <property type="entry name" value="AP_NUCLEASE_F1_4"/>
    <property type="match status" value="1"/>
</dbReference>
<evidence type="ECO:0000256" key="2">
    <source>
        <dbReference type="ARBA" id="ARBA00007092"/>
    </source>
</evidence>
<proteinExistence type="inferred from homology"/>
<comment type="cofactor">
    <cofactor evidence="1">
        <name>Mg(2+)</name>
        <dbReference type="ChEBI" id="CHEBI:18420"/>
    </cofactor>
</comment>
<evidence type="ECO:0000313" key="9">
    <source>
        <dbReference type="Proteomes" id="UP001589896"/>
    </source>
</evidence>
<dbReference type="EMBL" id="JBHLTG010000001">
    <property type="protein sequence ID" value="MFC0677625.1"/>
    <property type="molecule type" value="Genomic_DNA"/>
</dbReference>
<dbReference type="InterPro" id="IPR004808">
    <property type="entry name" value="AP_endonuc_1"/>
</dbReference>
<evidence type="ECO:0000259" key="7">
    <source>
        <dbReference type="Pfam" id="PF03372"/>
    </source>
</evidence>
<keyword evidence="5" id="KW-0460">Magnesium</keyword>
<dbReference type="SUPFAM" id="SSF56219">
    <property type="entry name" value="DNase I-like"/>
    <property type="match status" value="1"/>
</dbReference>
<dbReference type="CDD" id="cd09086">
    <property type="entry name" value="ExoIII-like_AP-endo"/>
    <property type="match status" value="1"/>
</dbReference>
<evidence type="ECO:0000256" key="3">
    <source>
        <dbReference type="ARBA" id="ARBA00022723"/>
    </source>
</evidence>
<feature type="compositionally biased region" description="Low complexity" evidence="6">
    <location>
        <begin position="280"/>
        <end position="308"/>
    </location>
</feature>
<feature type="compositionally biased region" description="Basic residues" evidence="6">
    <location>
        <begin position="368"/>
        <end position="379"/>
    </location>
</feature>
<keyword evidence="4 8" id="KW-0378">Hydrolase</keyword>
<keyword evidence="9" id="KW-1185">Reference proteome</keyword>
<dbReference type="PANTHER" id="PTHR43250:SF1">
    <property type="entry name" value="EXODEOXYRIBONUCLEASE III"/>
    <property type="match status" value="1"/>
</dbReference>
<evidence type="ECO:0000256" key="5">
    <source>
        <dbReference type="ARBA" id="ARBA00022842"/>
    </source>
</evidence>
<evidence type="ECO:0000256" key="1">
    <source>
        <dbReference type="ARBA" id="ARBA00001946"/>
    </source>
</evidence>